<dbReference type="InterPro" id="IPR006860">
    <property type="entry name" value="FecR"/>
</dbReference>
<name>A0A0X8P263_ALCXX</name>
<proteinExistence type="predicted"/>
<dbReference type="AlphaFoldDB" id="A0A0X8P263"/>
<dbReference type="Proteomes" id="UP000060602">
    <property type="component" value="Chromosome"/>
</dbReference>
<dbReference type="Pfam" id="PF16220">
    <property type="entry name" value="DUF4880"/>
    <property type="match status" value="1"/>
</dbReference>
<dbReference type="RefSeq" id="WP_061073188.1">
    <property type="nucleotide sequence ID" value="NZ_CP014060.2"/>
</dbReference>
<evidence type="ECO:0000259" key="1">
    <source>
        <dbReference type="Pfam" id="PF04773"/>
    </source>
</evidence>
<protein>
    <submittedName>
        <fullName evidence="3">DUF4880 domain-containing protein</fullName>
    </submittedName>
</protein>
<organism evidence="3 4">
    <name type="scientific">Alcaligenes xylosoxydans xylosoxydans</name>
    <name type="common">Achromobacter xylosoxidans</name>
    <dbReference type="NCBI Taxonomy" id="85698"/>
    <lineage>
        <taxon>Bacteria</taxon>
        <taxon>Pseudomonadati</taxon>
        <taxon>Pseudomonadota</taxon>
        <taxon>Betaproteobacteria</taxon>
        <taxon>Burkholderiales</taxon>
        <taxon>Alcaligenaceae</taxon>
        <taxon>Achromobacter</taxon>
    </lineage>
</organism>
<accession>A0A0X8P263</accession>
<feature type="domain" description="FecR protein" evidence="1">
    <location>
        <begin position="127"/>
        <end position="218"/>
    </location>
</feature>
<dbReference type="PANTHER" id="PTHR30273:SF2">
    <property type="entry name" value="PROTEIN FECR"/>
    <property type="match status" value="1"/>
</dbReference>
<dbReference type="InterPro" id="IPR032623">
    <property type="entry name" value="FecR_N"/>
</dbReference>
<dbReference type="GO" id="GO:0016989">
    <property type="term" value="F:sigma factor antagonist activity"/>
    <property type="evidence" value="ECO:0007669"/>
    <property type="project" value="TreeGrafter"/>
</dbReference>
<sequence length="339" mass="36790">MYLLSRPGRERRLRRQASHWALRLASGTLAPAEQCELDRWLARDTRNGPALADAEMAWTLAGECRDLPLFAQPVPRPRRQQWRACAAWWWRATCWAPRRRAVAMAGVALAVAAAIGGPDVVTPWLADYRSAVGEIRSFDLPDGSHVLLGSNSALDVEYDATTRRVRLLRGEAVFAPAPTGAAEPRSFVVATAGGSMTALGTRYAVRRQDAGHAWIGVLQHRVAVVLDRGPVSGAAQATLAPGESARYSHAGGIVRSQVAPARGASWAEGYLIFDGEPLDAALRRIGEFQPGHLILANRGAARRPVHALFHLDNLDGALATLCAEMHLKQMRLPGLTLLY</sequence>
<feature type="domain" description="FecR N-terminal" evidence="2">
    <location>
        <begin position="15"/>
        <end position="55"/>
    </location>
</feature>
<dbReference type="InterPro" id="IPR012373">
    <property type="entry name" value="Ferrdict_sens_TM"/>
</dbReference>
<dbReference type="PANTHER" id="PTHR30273">
    <property type="entry name" value="PERIPLASMIC SIGNAL SENSOR AND SIGMA FACTOR ACTIVATOR FECR-RELATED"/>
    <property type="match status" value="1"/>
</dbReference>
<dbReference type="Gene3D" id="2.60.120.1440">
    <property type="match status" value="1"/>
</dbReference>
<evidence type="ECO:0000313" key="3">
    <source>
        <dbReference type="EMBL" id="AMG38490.1"/>
    </source>
</evidence>
<dbReference type="EMBL" id="CP014060">
    <property type="protein sequence ID" value="AMG38490.1"/>
    <property type="molecule type" value="Genomic_DNA"/>
</dbReference>
<dbReference type="PIRSF" id="PIRSF018266">
    <property type="entry name" value="FecR"/>
    <property type="match status" value="1"/>
</dbReference>
<gene>
    <name evidence="3" type="ORF">AL504_22140</name>
</gene>
<evidence type="ECO:0000259" key="2">
    <source>
        <dbReference type="Pfam" id="PF16220"/>
    </source>
</evidence>
<dbReference type="Pfam" id="PF04773">
    <property type="entry name" value="FecR"/>
    <property type="match status" value="1"/>
</dbReference>
<evidence type="ECO:0000313" key="4">
    <source>
        <dbReference type="Proteomes" id="UP000060602"/>
    </source>
</evidence>
<reference evidence="4" key="1">
    <citation type="submission" date="2015-12" db="EMBL/GenBank/DDBJ databases">
        <title>FDA dAtabase for Regulatory Grade micrObial Sequences (FDA-ARGOS): Supporting development and validation of Infectious Disease Dx tests.</title>
        <authorList>
            <person name="Case J."/>
            <person name="Tallon L."/>
            <person name="Sadzewicz L."/>
            <person name="Sengamalay N."/>
            <person name="Ott S."/>
            <person name="Godinez A."/>
            <person name="Nagaraj S."/>
            <person name="Nadendla S."/>
            <person name="Sichtig H."/>
        </authorList>
    </citation>
    <scope>NUCLEOTIDE SEQUENCE [LARGE SCALE GENOMIC DNA]</scope>
    <source>
        <strain evidence="4">FDAARGOS_147</strain>
    </source>
</reference>